<dbReference type="PANTHER" id="PTHR35789:SF1">
    <property type="entry name" value="SPORE GERMINATION PROTEIN B3"/>
    <property type="match status" value="1"/>
</dbReference>
<sequence>MFDVVPRTPDSRLTCFLVVTKGKGYELLNAKPKFERFPAEAIRELVKSPQAMPTTTKDIGIALSFNSDPIVSFLEKRDSQGSKPTSKEVQLIGYGQFRGDRMVGTYQEEEANGLMWLRNKVKEHSITFPIDEQGDDISILVSKGQASFKPKLDGDNVSFDVKIEAWGTVREDLSNQDTNESDVLHNLEQKFAEQIKKNVQACLKQMQNKGTDSAQLGLVVWRNHPDAWKKRLEQNWRTLFKEASFNIQVTATITETGLINQNVIKDGMR</sequence>
<feature type="domain" description="Spore germination GerAC-like C-terminal" evidence="8">
    <location>
        <begin position="93"/>
        <end position="257"/>
    </location>
</feature>
<comment type="similarity">
    <text evidence="2">Belongs to the GerABKC lipoprotein family.</text>
</comment>
<evidence type="ECO:0000259" key="9">
    <source>
        <dbReference type="Pfam" id="PF25198"/>
    </source>
</evidence>
<evidence type="ECO:0000256" key="4">
    <source>
        <dbReference type="ARBA" id="ARBA00022729"/>
    </source>
</evidence>
<accession>A0ABY3SJM0</accession>
<dbReference type="RefSeq" id="WP_235120755.1">
    <property type="nucleotide sequence ID" value="NZ_CP090978.1"/>
</dbReference>
<proteinExistence type="inferred from homology"/>
<protein>
    <submittedName>
        <fullName evidence="10">Ger(X)C family spore germination protein</fullName>
    </submittedName>
</protein>
<reference evidence="10 11" key="1">
    <citation type="journal article" date="2024" name="Int. J. Syst. Evol. Microbiol.">
        <title>Paenibacillus hexagrammi sp. nov., a novel bacterium isolated from the gut content of Hexagrammos agrammus.</title>
        <authorList>
            <person name="Jung H.K."/>
            <person name="Kim D.G."/>
            <person name="Zin H."/>
            <person name="Park J."/>
            <person name="Jung H."/>
            <person name="Kim Y.O."/>
            <person name="Kong H.J."/>
            <person name="Kim J.W."/>
            <person name="Kim Y.S."/>
        </authorList>
    </citation>
    <scope>NUCLEOTIDE SEQUENCE [LARGE SCALE GENOMIC DNA]</scope>
    <source>
        <strain evidence="10 11">YPD9-1</strain>
    </source>
</reference>
<gene>
    <name evidence="10" type="ORF">L0M14_03150</name>
</gene>
<keyword evidence="4" id="KW-0732">Signal</keyword>
<name>A0ABY3SJM0_9BACL</name>
<keyword evidence="7" id="KW-0449">Lipoprotein</keyword>
<dbReference type="PANTHER" id="PTHR35789">
    <property type="entry name" value="SPORE GERMINATION PROTEIN B3"/>
    <property type="match status" value="1"/>
</dbReference>
<dbReference type="Proteomes" id="UP001649230">
    <property type="component" value="Chromosome"/>
</dbReference>
<keyword evidence="3" id="KW-0309">Germination</keyword>
<evidence type="ECO:0000256" key="6">
    <source>
        <dbReference type="ARBA" id="ARBA00023139"/>
    </source>
</evidence>
<keyword evidence="6" id="KW-0564">Palmitate</keyword>
<feature type="domain" description="Spore germination protein N-terminal" evidence="9">
    <location>
        <begin position="2"/>
        <end position="72"/>
    </location>
</feature>
<dbReference type="EMBL" id="CP090978">
    <property type="protein sequence ID" value="UJF34244.1"/>
    <property type="molecule type" value="Genomic_DNA"/>
</dbReference>
<evidence type="ECO:0000313" key="11">
    <source>
        <dbReference type="Proteomes" id="UP001649230"/>
    </source>
</evidence>
<dbReference type="InterPro" id="IPR008844">
    <property type="entry name" value="Spore_GerAC-like"/>
</dbReference>
<dbReference type="InterPro" id="IPR038501">
    <property type="entry name" value="Spore_GerAC_C_sf"/>
</dbReference>
<comment type="subcellular location">
    <subcellularLocation>
        <location evidence="1">Membrane</location>
        <topology evidence="1">Lipid-anchor</topology>
    </subcellularLocation>
</comment>
<keyword evidence="11" id="KW-1185">Reference proteome</keyword>
<evidence type="ECO:0000313" key="10">
    <source>
        <dbReference type="EMBL" id="UJF34244.1"/>
    </source>
</evidence>
<evidence type="ECO:0000256" key="2">
    <source>
        <dbReference type="ARBA" id="ARBA00007886"/>
    </source>
</evidence>
<dbReference type="NCBIfam" id="TIGR02887">
    <property type="entry name" value="spore_ger_x_C"/>
    <property type="match status" value="1"/>
</dbReference>
<keyword evidence="5" id="KW-0472">Membrane</keyword>
<evidence type="ECO:0000256" key="7">
    <source>
        <dbReference type="ARBA" id="ARBA00023288"/>
    </source>
</evidence>
<dbReference type="InterPro" id="IPR057336">
    <property type="entry name" value="GerAC_N"/>
</dbReference>
<evidence type="ECO:0000256" key="1">
    <source>
        <dbReference type="ARBA" id="ARBA00004635"/>
    </source>
</evidence>
<dbReference type="Pfam" id="PF25198">
    <property type="entry name" value="Spore_GerAC_N"/>
    <property type="match status" value="1"/>
</dbReference>
<dbReference type="Pfam" id="PF05504">
    <property type="entry name" value="Spore_GerAC"/>
    <property type="match status" value="1"/>
</dbReference>
<evidence type="ECO:0000256" key="3">
    <source>
        <dbReference type="ARBA" id="ARBA00022544"/>
    </source>
</evidence>
<evidence type="ECO:0000259" key="8">
    <source>
        <dbReference type="Pfam" id="PF05504"/>
    </source>
</evidence>
<dbReference type="InterPro" id="IPR046953">
    <property type="entry name" value="Spore_GerAC-like_C"/>
</dbReference>
<organism evidence="10 11">
    <name type="scientific">Paenibacillus hexagrammi</name>
    <dbReference type="NCBI Taxonomy" id="2908839"/>
    <lineage>
        <taxon>Bacteria</taxon>
        <taxon>Bacillati</taxon>
        <taxon>Bacillota</taxon>
        <taxon>Bacilli</taxon>
        <taxon>Bacillales</taxon>
        <taxon>Paenibacillaceae</taxon>
        <taxon>Paenibacillus</taxon>
    </lineage>
</organism>
<evidence type="ECO:0000256" key="5">
    <source>
        <dbReference type="ARBA" id="ARBA00023136"/>
    </source>
</evidence>
<dbReference type="Gene3D" id="3.30.300.210">
    <property type="entry name" value="Nutrient germinant receptor protein C, domain 3"/>
    <property type="match status" value="1"/>
</dbReference>